<dbReference type="GO" id="GO:0005829">
    <property type="term" value="C:cytosol"/>
    <property type="evidence" value="ECO:0007669"/>
    <property type="project" value="TreeGrafter"/>
</dbReference>
<evidence type="ECO:0000256" key="5">
    <source>
        <dbReference type="ARBA" id="ARBA00022801"/>
    </source>
</evidence>
<dbReference type="InterPro" id="IPR016136">
    <property type="entry name" value="DNA_helicase_N/primase_C"/>
</dbReference>
<keyword evidence="7" id="KW-0067">ATP-binding</keyword>
<evidence type="ECO:0000256" key="9">
    <source>
        <dbReference type="ARBA" id="ARBA00023235"/>
    </source>
</evidence>
<gene>
    <name evidence="13" type="ORF">HQ945_08490</name>
</gene>
<dbReference type="GO" id="GO:0006269">
    <property type="term" value="P:DNA replication, synthesis of primer"/>
    <property type="evidence" value="ECO:0007669"/>
    <property type="project" value="UniProtKB-KW"/>
</dbReference>
<evidence type="ECO:0000256" key="4">
    <source>
        <dbReference type="ARBA" id="ARBA00022741"/>
    </source>
</evidence>
<dbReference type="AlphaFoldDB" id="A0A849VN12"/>
<keyword evidence="8" id="KW-0238">DNA-binding</keyword>
<dbReference type="Pfam" id="PF00772">
    <property type="entry name" value="DnaB"/>
    <property type="match status" value="1"/>
</dbReference>
<keyword evidence="3" id="KW-0235">DNA replication</keyword>
<dbReference type="Pfam" id="PF03796">
    <property type="entry name" value="DnaB_C"/>
    <property type="match status" value="1"/>
</dbReference>
<dbReference type="RefSeq" id="WP_174207947.1">
    <property type="nucleotide sequence ID" value="NZ_JABUMX010000002.1"/>
</dbReference>
<dbReference type="GO" id="GO:0003677">
    <property type="term" value="F:DNA binding"/>
    <property type="evidence" value="ECO:0007669"/>
    <property type="project" value="UniProtKB-KW"/>
</dbReference>
<evidence type="ECO:0000256" key="10">
    <source>
        <dbReference type="ARBA" id="ARBA00044969"/>
    </source>
</evidence>
<dbReference type="PANTHER" id="PTHR30153">
    <property type="entry name" value="REPLICATIVE DNA HELICASE DNAB"/>
    <property type="match status" value="1"/>
</dbReference>
<dbReference type="GO" id="GO:0016787">
    <property type="term" value="F:hydrolase activity"/>
    <property type="evidence" value="ECO:0007669"/>
    <property type="project" value="UniProtKB-KW"/>
</dbReference>
<dbReference type="EC" id="5.6.2.3" evidence="10"/>
<keyword evidence="9" id="KW-0413">Isomerase</keyword>
<dbReference type="GO" id="GO:0043139">
    <property type="term" value="F:5'-3' DNA helicase activity"/>
    <property type="evidence" value="ECO:0007669"/>
    <property type="project" value="UniProtKB-EC"/>
</dbReference>
<dbReference type="GO" id="GO:0005524">
    <property type="term" value="F:ATP binding"/>
    <property type="evidence" value="ECO:0007669"/>
    <property type="project" value="UniProtKB-KW"/>
</dbReference>
<evidence type="ECO:0000256" key="7">
    <source>
        <dbReference type="ARBA" id="ARBA00022840"/>
    </source>
</evidence>
<evidence type="ECO:0000256" key="11">
    <source>
        <dbReference type="ARBA" id="ARBA00048954"/>
    </source>
</evidence>
<evidence type="ECO:0000256" key="1">
    <source>
        <dbReference type="ARBA" id="ARBA00008428"/>
    </source>
</evidence>
<evidence type="ECO:0000256" key="3">
    <source>
        <dbReference type="ARBA" id="ARBA00022705"/>
    </source>
</evidence>
<organism evidence="13 14">
    <name type="scientific">Phyllobacterium pellucidum</name>
    <dbReference type="NCBI Taxonomy" id="2740464"/>
    <lineage>
        <taxon>Bacteria</taxon>
        <taxon>Pseudomonadati</taxon>
        <taxon>Pseudomonadota</taxon>
        <taxon>Alphaproteobacteria</taxon>
        <taxon>Hyphomicrobiales</taxon>
        <taxon>Phyllobacteriaceae</taxon>
        <taxon>Phyllobacterium</taxon>
    </lineage>
</organism>
<comment type="similarity">
    <text evidence="1">Belongs to the helicase family. DnaB subfamily.</text>
</comment>
<evidence type="ECO:0000313" key="13">
    <source>
        <dbReference type="EMBL" id="NTS31292.1"/>
    </source>
</evidence>
<dbReference type="PROSITE" id="PS51199">
    <property type="entry name" value="SF4_HELICASE"/>
    <property type="match status" value="1"/>
</dbReference>
<dbReference type="Gene3D" id="1.10.860.10">
    <property type="entry name" value="DNAb Helicase, Chain A"/>
    <property type="match status" value="1"/>
</dbReference>
<proteinExistence type="inferred from homology"/>
<dbReference type="SUPFAM" id="SSF52540">
    <property type="entry name" value="P-loop containing nucleoside triphosphate hydrolases"/>
    <property type="match status" value="1"/>
</dbReference>
<evidence type="ECO:0000256" key="6">
    <source>
        <dbReference type="ARBA" id="ARBA00022806"/>
    </source>
</evidence>
<sequence length="485" mass="53806">MSEICNIEVEQLLLGALLINNEAFGLISGQLLPEHFYEPLHKAIYDNASKMIRAGKIASPITIKSYLDENAKVGGLTVSQYLARLAAEAMPAMMAPTYANEIYDLAVDRSLINGAEDLIRAVRNRAPNVSPKELGEQAISAITTALSDEDTIYGATSFGEACDDALAATSQAYSGKKTVGVSYRLPPLERLIGPLCGGQLIILGGATKQGKSALAGQIAMGAAIDGFPVWMYSGEMTAMELAMRESSRDTKISVNRQKRGKVVEADYERLMQFRNANRDRPFYIQENRLTLDLVMERARAFVQRKGKGLIVVDHIGLIDRTKSEKSLADWEFGQVVTMKLKQLARELDCPVLGCAQLKKNVFNENRGPLNEKFLQSILNRRPRYTDLIGAVERDADHVIIPFRPFVFLKEHEPSEHSDLHLLWEEMVNDQKNKAKLVLALSREANWPAEVEMGWDGPTTTFYETGSAGESELIRREAISNPMALL</sequence>
<evidence type="ECO:0000259" key="12">
    <source>
        <dbReference type="PROSITE" id="PS51199"/>
    </source>
</evidence>
<dbReference type="GO" id="GO:1990077">
    <property type="term" value="C:primosome complex"/>
    <property type="evidence" value="ECO:0007669"/>
    <property type="project" value="UniProtKB-KW"/>
</dbReference>
<keyword evidence="4" id="KW-0547">Nucleotide-binding</keyword>
<protein>
    <recommendedName>
        <fullName evidence="10">DNA 5'-3' helicase</fullName>
        <ecNumber evidence="10">5.6.2.3</ecNumber>
    </recommendedName>
</protein>
<dbReference type="InterPro" id="IPR007694">
    <property type="entry name" value="DNA_helicase_DnaB-like_C"/>
</dbReference>
<dbReference type="Gene3D" id="3.40.50.300">
    <property type="entry name" value="P-loop containing nucleotide triphosphate hydrolases"/>
    <property type="match status" value="1"/>
</dbReference>
<dbReference type="InterPro" id="IPR036185">
    <property type="entry name" value="DNA_heli_DnaB-like_N_sf"/>
</dbReference>
<keyword evidence="2" id="KW-0639">Primosome</keyword>
<reference evidence="13 14" key="1">
    <citation type="submission" date="2020-05" db="EMBL/GenBank/DDBJ databases">
        <authorList>
            <person name="Kim M.K."/>
        </authorList>
    </citation>
    <scope>NUCLEOTIDE SEQUENCE [LARGE SCALE GENOMIC DNA]</scope>
    <source>
        <strain evidence="13 14">BT25</strain>
    </source>
</reference>
<dbReference type="InterPro" id="IPR007693">
    <property type="entry name" value="DNA_helicase_DnaB-like_N"/>
</dbReference>
<evidence type="ECO:0000256" key="2">
    <source>
        <dbReference type="ARBA" id="ARBA00022515"/>
    </source>
</evidence>
<dbReference type="Proteomes" id="UP000550508">
    <property type="component" value="Unassembled WGS sequence"/>
</dbReference>
<evidence type="ECO:0000313" key="14">
    <source>
        <dbReference type="Proteomes" id="UP000550508"/>
    </source>
</evidence>
<dbReference type="EMBL" id="JABUMX010000002">
    <property type="protein sequence ID" value="NTS31292.1"/>
    <property type="molecule type" value="Genomic_DNA"/>
</dbReference>
<dbReference type="SUPFAM" id="SSF48024">
    <property type="entry name" value="N-terminal domain of DnaB helicase"/>
    <property type="match status" value="1"/>
</dbReference>
<dbReference type="PANTHER" id="PTHR30153:SF2">
    <property type="entry name" value="REPLICATIVE DNA HELICASE"/>
    <property type="match status" value="1"/>
</dbReference>
<comment type="caution">
    <text evidence="13">The sequence shown here is derived from an EMBL/GenBank/DDBJ whole genome shotgun (WGS) entry which is preliminary data.</text>
</comment>
<keyword evidence="5" id="KW-0378">Hydrolase</keyword>
<evidence type="ECO:0000256" key="8">
    <source>
        <dbReference type="ARBA" id="ARBA00023125"/>
    </source>
</evidence>
<dbReference type="InterPro" id="IPR027417">
    <property type="entry name" value="P-loop_NTPase"/>
</dbReference>
<keyword evidence="6" id="KW-0347">Helicase</keyword>
<keyword evidence="14" id="KW-1185">Reference proteome</keyword>
<name>A0A849VN12_9HYPH</name>
<feature type="domain" description="SF4 helicase" evidence="12">
    <location>
        <begin position="174"/>
        <end position="468"/>
    </location>
</feature>
<comment type="catalytic activity">
    <reaction evidence="11">
        <text>ATP + H2O = ADP + phosphate + H(+)</text>
        <dbReference type="Rhea" id="RHEA:13065"/>
        <dbReference type="ChEBI" id="CHEBI:15377"/>
        <dbReference type="ChEBI" id="CHEBI:15378"/>
        <dbReference type="ChEBI" id="CHEBI:30616"/>
        <dbReference type="ChEBI" id="CHEBI:43474"/>
        <dbReference type="ChEBI" id="CHEBI:456216"/>
        <dbReference type="EC" id="5.6.2.3"/>
    </reaction>
</comment>
<accession>A0A849VN12</accession>